<evidence type="ECO:0000313" key="2">
    <source>
        <dbReference type="EMBL" id="MFD1302472.1"/>
    </source>
</evidence>
<dbReference type="EMBL" id="JBHTND010000016">
    <property type="protein sequence ID" value="MFD1302472.1"/>
    <property type="molecule type" value="Genomic_DNA"/>
</dbReference>
<comment type="caution">
    <text evidence="2">The sequence shown here is derived from an EMBL/GenBank/DDBJ whole genome shotgun (WGS) entry which is preliminary data.</text>
</comment>
<evidence type="ECO:0000313" key="3">
    <source>
        <dbReference type="Proteomes" id="UP001597176"/>
    </source>
</evidence>
<dbReference type="RefSeq" id="WP_238206278.1">
    <property type="nucleotide sequence ID" value="NZ_JBHTND010000016.1"/>
</dbReference>
<feature type="region of interest" description="Disordered" evidence="1">
    <location>
        <begin position="1"/>
        <end position="40"/>
    </location>
</feature>
<evidence type="ECO:0000256" key="1">
    <source>
        <dbReference type="SAM" id="MobiDB-lite"/>
    </source>
</evidence>
<name>A0ABW3WZ99_9HYPH</name>
<protein>
    <submittedName>
        <fullName evidence="2">Uncharacterized protein</fullName>
    </submittedName>
</protein>
<feature type="compositionally biased region" description="Basic and acidic residues" evidence="1">
    <location>
        <begin position="1"/>
        <end position="11"/>
    </location>
</feature>
<dbReference type="Proteomes" id="UP001597176">
    <property type="component" value="Unassembled WGS sequence"/>
</dbReference>
<keyword evidence="3" id="KW-1185">Reference proteome</keyword>
<proteinExistence type="predicted"/>
<reference evidence="3" key="1">
    <citation type="journal article" date="2019" name="Int. J. Syst. Evol. Microbiol.">
        <title>The Global Catalogue of Microorganisms (GCM) 10K type strain sequencing project: providing services to taxonomists for standard genome sequencing and annotation.</title>
        <authorList>
            <consortium name="The Broad Institute Genomics Platform"/>
            <consortium name="The Broad Institute Genome Sequencing Center for Infectious Disease"/>
            <person name="Wu L."/>
            <person name="Ma J."/>
        </authorList>
    </citation>
    <scope>NUCLEOTIDE SEQUENCE [LARGE SCALE GENOMIC DNA]</scope>
    <source>
        <strain evidence="3">CCUG 56108</strain>
    </source>
</reference>
<accession>A0ABW3WZ99</accession>
<organism evidence="2 3">
    <name type="scientific">Methylobacterium marchantiae</name>
    <dbReference type="NCBI Taxonomy" id="600331"/>
    <lineage>
        <taxon>Bacteria</taxon>
        <taxon>Pseudomonadati</taxon>
        <taxon>Pseudomonadota</taxon>
        <taxon>Alphaproteobacteria</taxon>
        <taxon>Hyphomicrobiales</taxon>
        <taxon>Methylobacteriaceae</taxon>
        <taxon>Methylobacterium</taxon>
    </lineage>
</organism>
<gene>
    <name evidence="2" type="ORF">ACFQ4G_12920</name>
</gene>
<sequence>MPKLIQVKEAEQQCDQSDEVEYHDTARQARRSSLADAAPNRARQIQEAALRVTVTRIFALVVGGHDRPDLEVRRRDAEAMFKCHA</sequence>